<feature type="transmembrane region" description="Helical" evidence="11">
    <location>
        <begin position="52"/>
        <end position="70"/>
    </location>
</feature>
<feature type="domain" description="Histidine kinase" evidence="12">
    <location>
        <begin position="299"/>
        <end position="515"/>
    </location>
</feature>
<evidence type="ECO:0000256" key="1">
    <source>
        <dbReference type="ARBA" id="ARBA00000085"/>
    </source>
</evidence>
<evidence type="ECO:0000313" key="14">
    <source>
        <dbReference type="EMBL" id="NMQ04278.1"/>
    </source>
</evidence>
<dbReference type="EMBL" id="SPMX01000006">
    <property type="protein sequence ID" value="NMQ04278.1"/>
    <property type="molecule type" value="Genomic_DNA"/>
</dbReference>
<dbReference type="InterPro" id="IPR036097">
    <property type="entry name" value="HisK_dim/P_sf"/>
</dbReference>
<dbReference type="GO" id="GO:0016301">
    <property type="term" value="F:kinase activity"/>
    <property type="evidence" value="ECO:0007669"/>
    <property type="project" value="UniProtKB-KW"/>
</dbReference>
<evidence type="ECO:0000313" key="15">
    <source>
        <dbReference type="Proteomes" id="UP000886469"/>
    </source>
</evidence>
<keyword evidence="7 14" id="KW-0418">Kinase</keyword>
<dbReference type="InterPro" id="IPR003661">
    <property type="entry name" value="HisK_dim/P_dom"/>
</dbReference>
<dbReference type="PROSITE" id="PS50109">
    <property type="entry name" value="HIS_KIN"/>
    <property type="match status" value="1"/>
</dbReference>
<gene>
    <name evidence="14" type="ORF">E4Q08_02880</name>
</gene>
<keyword evidence="15" id="KW-1185">Reference proteome</keyword>
<evidence type="ECO:0000256" key="9">
    <source>
        <dbReference type="ARBA" id="ARBA00023012"/>
    </source>
</evidence>
<keyword evidence="8 11" id="KW-1133">Transmembrane helix</keyword>
<dbReference type="CDD" id="cd00082">
    <property type="entry name" value="HisKA"/>
    <property type="match status" value="1"/>
</dbReference>
<evidence type="ECO:0000256" key="3">
    <source>
        <dbReference type="ARBA" id="ARBA00012438"/>
    </source>
</evidence>
<dbReference type="Proteomes" id="UP000886469">
    <property type="component" value="Unassembled WGS sequence"/>
</dbReference>
<dbReference type="InterPro" id="IPR036890">
    <property type="entry name" value="HATPase_C_sf"/>
</dbReference>
<keyword evidence="4" id="KW-0597">Phosphoprotein</keyword>
<dbReference type="InterPro" id="IPR004358">
    <property type="entry name" value="Sig_transdc_His_kin-like_C"/>
</dbReference>
<proteinExistence type="predicted"/>
<dbReference type="PRINTS" id="PR00344">
    <property type="entry name" value="BCTRLSENSOR"/>
</dbReference>
<keyword evidence="10 11" id="KW-0472">Membrane</keyword>
<keyword evidence="6 11" id="KW-0812">Transmembrane</keyword>
<evidence type="ECO:0000256" key="10">
    <source>
        <dbReference type="ARBA" id="ARBA00023136"/>
    </source>
</evidence>
<evidence type="ECO:0000256" key="6">
    <source>
        <dbReference type="ARBA" id="ARBA00022692"/>
    </source>
</evidence>
<dbReference type="CDD" id="cd00075">
    <property type="entry name" value="HATPase"/>
    <property type="match status" value="1"/>
</dbReference>
<evidence type="ECO:0000259" key="13">
    <source>
        <dbReference type="PROSITE" id="PS50885"/>
    </source>
</evidence>
<dbReference type="EC" id="2.7.13.3" evidence="3"/>
<dbReference type="PANTHER" id="PTHR45436:SF1">
    <property type="entry name" value="SENSOR PROTEIN QSEC"/>
    <property type="match status" value="1"/>
</dbReference>
<evidence type="ECO:0000256" key="8">
    <source>
        <dbReference type="ARBA" id="ARBA00022989"/>
    </source>
</evidence>
<protein>
    <recommendedName>
        <fullName evidence="3">histidine kinase</fullName>
        <ecNumber evidence="3">2.7.13.3</ecNumber>
    </recommendedName>
</protein>
<evidence type="ECO:0000256" key="5">
    <source>
        <dbReference type="ARBA" id="ARBA00022679"/>
    </source>
</evidence>
<comment type="subcellular location">
    <subcellularLocation>
        <location evidence="2">Membrane</location>
    </subcellularLocation>
</comment>
<dbReference type="PROSITE" id="PS50885">
    <property type="entry name" value="HAMP"/>
    <property type="match status" value="1"/>
</dbReference>
<dbReference type="SMART" id="SM00388">
    <property type="entry name" value="HisKA"/>
    <property type="match status" value="1"/>
</dbReference>
<reference evidence="14" key="1">
    <citation type="submission" date="2019-03" db="EMBL/GenBank/DDBJ databases">
        <title>Metabolic reconstructions from genomes of highly enriched 'Candidatus Accumulibacter' and 'Candidatus Competibacter' bioreactor populations.</title>
        <authorList>
            <person name="Annavajhala M.K."/>
            <person name="Welles L."/>
            <person name="Abbas B."/>
            <person name="Sorokin D."/>
            <person name="Park H."/>
            <person name="Van Loosdrecht M."/>
            <person name="Chandran K."/>
        </authorList>
    </citation>
    <scope>NUCLEOTIDE SEQUENCE</scope>
    <source>
        <strain evidence="14">SBR_L</strain>
    </source>
</reference>
<dbReference type="InterPro" id="IPR005467">
    <property type="entry name" value="His_kinase_dom"/>
</dbReference>
<dbReference type="InterPro" id="IPR050428">
    <property type="entry name" value="TCS_sensor_his_kinase"/>
</dbReference>
<dbReference type="Pfam" id="PF00512">
    <property type="entry name" value="HisKA"/>
    <property type="match status" value="1"/>
</dbReference>
<dbReference type="SMART" id="SM00387">
    <property type="entry name" value="HATPase_c"/>
    <property type="match status" value="1"/>
</dbReference>
<comment type="caution">
    <text evidence="14">The sequence shown here is derived from an EMBL/GenBank/DDBJ whole genome shotgun (WGS) entry which is preliminary data.</text>
</comment>
<keyword evidence="5" id="KW-0808">Transferase</keyword>
<evidence type="ECO:0000256" key="7">
    <source>
        <dbReference type="ARBA" id="ARBA00022777"/>
    </source>
</evidence>
<sequence>MSIACARNSKARAQRSPPCAVWAMPCRSSHDISARLGPVSVDQAMTSLKGSVALWLLPPLILLLAANAVLSYRGAREAADLAYDRSLHMALMFLGERLTTSEEVAATGDLPRSIREVLGESAGGEGAGADGERVFFAVIASDGRSLAGENDLPKPKPNADGTIRFADARYRGKAVRVASIDIRSKHLTAVDGAGLLLEVVLVEDAGARVALAQQVFYADLRRQLALAVFSVALAWLGLAATLRSLRRLSEDLARREAEDLAPLATDDMPTEVHPLIEAINRHLARLADLLETSRRFAADVAHQLRTPLTLLGAQAQYGLRQKDTEEMRRIIEGIVAASRSAQRLCNQMLSLSRIEAAKGLMNGGVRLDLAALLRETALDLGVLALEKHIDLTYTDTGRAVPVIGNEVMLRELFSNLIDNALRYTPYGGRVGIAADIEGEMARVTITDTGPGIAPAARVTLFNRFHRRFDRSGAEGSGLGLAIVRQICLAHGGMVELGNGTEGQGLSVNVRLPVSSDPAAGQ</sequence>
<dbReference type="Gene3D" id="3.30.565.10">
    <property type="entry name" value="Histidine kinase-like ATPase, C-terminal domain"/>
    <property type="match status" value="1"/>
</dbReference>
<comment type="catalytic activity">
    <reaction evidence="1">
        <text>ATP + protein L-histidine = ADP + protein N-phospho-L-histidine.</text>
        <dbReference type="EC" id="2.7.13.3"/>
    </reaction>
</comment>
<dbReference type="Pfam" id="PF02518">
    <property type="entry name" value="HATPase_c"/>
    <property type="match status" value="1"/>
</dbReference>
<feature type="domain" description="HAMP" evidence="13">
    <location>
        <begin position="239"/>
        <end position="291"/>
    </location>
</feature>
<keyword evidence="9" id="KW-0902">Two-component regulatory system</keyword>
<organism evidence="14 15">
    <name type="scientific">Candidatus Accumulibacter contiguus</name>
    <dbReference type="NCBI Taxonomy" id="2954381"/>
    <lineage>
        <taxon>Bacteria</taxon>
        <taxon>Pseudomonadati</taxon>
        <taxon>Pseudomonadota</taxon>
        <taxon>Betaproteobacteria</taxon>
        <taxon>Candidatus Accumulibacter</taxon>
    </lineage>
</organism>
<dbReference type="PANTHER" id="PTHR45436">
    <property type="entry name" value="SENSOR HISTIDINE KINASE YKOH"/>
    <property type="match status" value="1"/>
</dbReference>
<evidence type="ECO:0000259" key="12">
    <source>
        <dbReference type="PROSITE" id="PS50109"/>
    </source>
</evidence>
<accession>A0ABX1T7A4</accession>
<dbReference type="Gene3D" id="1.10.287.130">
    <property type="match status" value="1"/>
</dbReference>
<dbReference type="InterPro" id="IPR003594">
    <property type="entry name" value="HATPase_dom"/>
</dbReference>
<dbReference type="InterPro" id="IPR013727">
    <property type="entry name" value="2CSK_N"/>
</dbReference>
<evidence type="ECO:0000256" key="11">
    <source>
        <dbReference type="SAM" id="Phobius"/>
    </source>
</evidence>
<name>A0ABX1T7A4_9PROT</name>
<dbReference type="SUPFAM" id="SSF55874">
    <property type="entry name" value="ATPase domain of HSP90 chaperone/DNA topoisomerase II/histidine kinase"/>
    <property type="match status" value="1"/>
</dbReference>
<dbReference type="Pfam" id="PF08521">
    <property type="entry name" value="2CSK_N"/>
    <property type="match status" value="1"/>
</dbReference>
<evidence type="ECO:0000256" key="2">
    <source>
        <dbReference type="ARBA" id="ARBA00004370"/>
    </source>
</evidence>
<dbReference type="SUPFAM" id="SSF47384">
    <property type="entry name" value="Homodimeric domain of signal transducing histidine kinase"/>
    <property type="match status" value="1"/>
</dbReference>
<dbReference type="InterPro" id="IPR003660">
    <property type="entry name" value="HAMP_dom"/>
</dbReference>
<evidence type="ECO:0000256" key="4">
    <source>
        <dbReference type="ARBA" id="ARBA00022553"/>
    </source>
</evidence>